<evidence type="ECO:0000313" key="8">
    <source>
        <dbReference type="Proteomes" id="UP001293254"/>
    </source>
</evidence>
<dbReference type="CDD" id="cd16650">
    <property type="entry name" value="SP-RING_PIAS-like"/>
    <property type="match status" value="1"/>
</dbReference>
<feature type="compositionally biased region" description="Polar residues" evidence="5">
    <location>
        <begin position="712"/>
        <end position="726"/>
    </location>
</feature>
<dbReference type="GO" id="GO:0008270">
    <property type="term" value="F:zinc ion binding"/>
    <property type="evidence" value="ECO:0007669"/>
    <property type="project" value="UniProtKB-KW"/>
</dbReference>
<reference evidence="7" key="1">
    <citation type="submission" date="2020-06" db="EMBL/GenBank/DDBJ databases">
        <authorList>
            <person name="Li T."/>
            <person name="Hu X."/>
            <person name="Zhang T."/>
            <person name="Song X."/>
            <person name="Zhang H."/>
            <person name="Dai N."/>
            <person name="Sheng W."/>
            <person name="Hou X."/>
            <person name="Wei L."/>
        </authorList>
    </citation>
    <scope>NUCLEOTIDE SEQUENCE</scope>
    <source>
        <strain evidence="7">3651</strain>
        <tissue evidence="7">Leaf</tissue>
    </source>
</reference>
<dbReference type="PANTHER" id="PTHR10782">
    <property type="entry name" value="ZINC FINGER MIZ DOMAIN-CONTAINING PROTEIN"/>
    <property type="match status" value="1"/>
</dbReference>
<feature type="region of interest" description="Disordered" evidence="5">
    <location>
        <begin position="549"/>
        <end position="572"/>
    </location>
</feature>
<feature type="domain" description="SP-RING-type" evidence="6">
    <location>
        <begin position="312"/>
        <end position="393"/>
    </location>
</feature>
<gene>
    <name evidence="7" type="ORF">Salat_1839200</name>
</gene>
<feature type="compositionally biased region" description="Polar residues" evidence="5">
    <location>
        <begin position="695"/>
        <end position="704"/>
    </location>
</feature>
<dbReference type="Gene3D" id="3.30.40.10">
    <property type="entry name" value="Zinc/RING finger domain, C3HC4 (zinc finger)"/>
    <property type="match status" value="1"/>
</dbReference>
<evidence type="ECO:0000313" key="7">
    <source>
        <dbReference type="EMBL" id="KAK4422567.1"/>
    </source>
</evidence>
<feature type="region of interest" description="Disordered" evidence="5">
    <location>
        <begin position="860"/>
        <end position="887"/>
    </location>
</feature>
<dbReference type="GO" id="GO:0000785">
    <property type="term" value="C:chromatin"/>
    <property type="evidence" value="ECO:0007669"/>
    <property type="project" value="TreeGrafter"/>
</dbReference>
<dbReference type="PROSITE" id="PS51044">
    <property type="entry name" value="ZF_SP_RING"/>
    <property type="match status" value="1"/>
</dbReference>
<reference evidence="7" key="2">
    <citation type="journal article" date="2024" name="Plant">
        <title>Genomic evolution and insights into agronomic trait innovations of Sesamum species.</title>
        <authorList>
            <person name="Miao H."/>
            <person name="Wang L."/>
            <person name="Qu L."/>
            <person name="Liu H."/>
            <person name="Sun Y."/>
            <person name="Le M."/>
            <person name="Wang Q."/>
            <person name="Wei S."/>
            <person name="Zheng Y."/>
            <person name="Lin W."/>
            <person name="Duan Y."/>
            <person name="Cao H."/>
            <person name="Xiong S."/>
            <person name="Wang X."/>
            <person name="Wei L."/>
            <person name="Li C."/>
            <person name="Ma Q."/>
            <person name="Ju M."/>
            <person name="Zhao R."/>
            <person name="Li G."/>
            <person name="Mu C."/>
            <person name="Tian Q."/>
            <person name="Mei H."/>
            <person name="Zhang T."/>
            <person name="Gao T."/>
            <person name="Zhang H."/>
        </authorList>
    </citation>
    <scope>NUCLEOTIDE SEQUENCE</scope>
    <source>
        <strain evidence="7">3651</strain>
    </source>
</reference>
<keyword evidence="1" id="KW-0479">Metal-binding</keyword>
<evidence type="ECO:0000256" key="4">
    <source>
        <dbReference type="PROSITE-ProRule" id="PRU00452"/>
    </source>
</evidence>
<feature type="region of interest" description="Disordered" evidence="5">
    <location>
        <begin position="415"/>
        <end position="434"/>
    </location>
</feature>
<dbReference type="EMBL" id="JACGWO010000007">
    <property type="protein sequence ID" value="KAK4422567.1"/>
    <property type="molecule type" value="Genomic_DNA"/>
</dbReference>
<accession>A0AAE2CHR7</accession>
<dbReference type="GO" id="GO:0016874">
    <property type="term" value="F:ligase activity"/>
    <property type="evidence" value="ECO:0007669"/>
    <property type="project" value="UniProtKB-KW"/>
</dbReference>
<protein>
    <submittedName>
        <fullName evidence="7">E4 SUMO-protein ligase PIAL2</fullName>
    </submittedName>
</protein>
<dbReference type="Proteomes" id="UP001293254">
    <property type="component" value="Unassembled WGS sequence"/>
</dbReference>
<comment type="caution">
    <text evidence="7">The sequence shown here is derived from an EMBL/GenBank/DDBJ whole genome shotgun (WGS) entry which is preliminary data.</text>
</comment>
<sequence>MAGTAVTPAPATGVSLDAGVGGSGGGAAPSDGLKPSDLNAFRISAVVDRLSLHVRSHQKNDGVEFLNLCLSLARGIDFAIANHDIPDRSQELPSLIKLVCQNKNDALLQAAIMVLMISVKSACQSGWFSDRDSKELSDLANEIASNYGSVSNVNTEPSRSLSAISTIMSRFYPKLKLGHIFAFLEVKPGYDAYVSDFQISKSLKSSPGDKIRLFVVQTDSIETSSCLISPPKVNFLLNGKGVEKRNNVYMDTGPQVPTVVTHYLKYGSNLLQAVGEFNGNYIIAVTFMSEMPNPDSDALQDYEQQAPAAVDLDSEVIVGPSRISLNCPISFRRIKTPVKGHSCKHIQCFDFDNYVNINSRRPSWRCPHCNQHVCFTDIRLDQQMVKILKEAGASVSNIVVSSDGSWNAVMEDDTIQNPDDETFNTGEDESSQPTDVLDLTQTDDAIDAVSACEAEDRKHFSDADRQFMDQTRAINPHIANTNDVNPSSTHVANDFRSGIYTPIIGLGLPPNVRPNPEIAGCSASPSVFTHPFTSPSQEVEAFRGNALVTPSASQSGTSLPNTPQLQQYQFGNPSITNEYGRFPSLPRHVSRTPIAVQALPAQTPTSVFQQSSRNSVNAFIQNGPSAASPVSPSVPNISTPFCANPHQVSQMSSSPLLQRPNIQQNHPFLSARPPHQNAGSQNPNQIPNAHRVSNEHYSSSQQMVSPRVPRPMSQSPGLTQSSMQSSGGFLHSQQAHLIAAANRTVQMAIGEPRISPSSSRNPDGRNMLSPGNQMGDIGVTSPPVTMTDTYDTSEVNWRPAGRMRGALSGQAYTDALNQFIIRPTQQAQAARPVPNLTSHPTNAQSHLQAVVAGGAVQVTPEQNYPSAGPASSPVVPETLPGGSSANN</sequence>
<dbReference type="SUPFAM" id="SSF57850">
    <property type="entry name" value="RING/U-box"/>
    <property type="match status" value="1"/>
</dbReference>
<feature type="compositionally biased region" description="Polar residues" evidence="5">
    <location>
        <begin position="677"/>
        <end position="687"/>
    </location>
</feature>
<name>A0AAE2CHR7_9LAMI</name>
<dbReference type="GO" id="GO:0061665">
    <property type="term" value="F:SUMO ligase activity"/>
    <property type="evidence" value="ECO:0007669"/>
    <property type="project" value="TreeGrafter"/>
</dbReference>
<dbReference type="GO" id="GO:0016925">
    <property type="term" value="P:protein sumoylation"/>
    <property type="evidence" value="ECO:0007669"/>
    <property type="project" value="TreeGrafter"/>
</dbReference>
<dbReference type="Pfam" id="PF02891">
    <property type="entry name" value="zf-MIZ"/>
    <property type="match status" value="1"/>
</dbReference>
<evidence type="ECO:0000256" key="3">
    <source>
        <dbReference type="ARBA" id="ARBA00022833"/>
    </source>
</evidence>
<dbReference type="AlphaFoldDB" id="A0AAE2CHR7"/>
<evidence type="ECO:0000256" key="5">
    <source>
        <dbReference type="SAM" id="MobiDB-lite"/>
    </source>
</evidence>
<feature type="region of interest" description="Disordered" evidence="5">
    <location>
        <begin position="665"/>
        <end position="726"/>
    </location>
</feature>
<organism evidence="7 8">
    <name type="scientific">Sesamum alatum</name>
    <dbReference type="NCBI Taxonomy" id="300844"/>
    <lineage>
        <taxon>Eukaryota</taxon>
        <taxon>Viridiplantae</taxon>
        <taxon>Streptophyta</taxon>
        <taxon>Embryophyta</taxon>
        <taxon>Tracheophyta</taxon>
        <taxon>Spermatophyta</taxon>
        <taxon>Magnoliopsida</taxon>
        <taxon>eudicotyledons</taxon>
        <taxon>Gunneridae</taxon>
        <taxon>Pentapetalae</taxon>
        <taxon>asterids</taxon>
        <taxon>lamiids</taxon>
        <taxon>Lamiales</taxon>
        <taxon>Pedaliaceae</taxon>
        <taxon>Sesamum</taxon>
    </lineage>
</organism>
<keyword evidence="3" id="KW-0862">Zinc</keyword>
<feature type="compositionally biased region" description="Low complexity" evidence="5">
    <location>
        <begin position="865"/>
        <end position="876"/>
    </location>
</feature>
<dbReference type="PANTHER" id="PTHR10782:SF4">
    <property type="entry name" value="TONALLI, ISOFORM E"/>
    <property type="match status" value="1"/>
</dbReference>
<proteinExistence type="predicted"/>
<dbReference type="InterPro" id="IPR013083">
    <property type="entry name" value="Znf_RING/FYVE/PHD"/>
</dbReference>
<feature type="region of interest" description="Disordered" evidence="5">
    <location>
        <begin position="752"/>
        <end position="786"/>
    </location>
</feature>
<keyword evidence="2 4" id="KW-0863">Zinc-finger</keyword>
<evidence type="ECO:0000259" key="6">
    <source>
        <dbReference type="PROSITE" id="PS51044"/>
    </source>
</evidence>
<evidence type="ECO:0000256" key="2">
    <source>
        <dbReference type="ARBA" id="ARBA00022771"/>
    </source>
</evidence>
<keyword evidence="7" id="KW-0436">Ligase</keyword>
<dbReference type="InterPro" id="IPR004181">
    <property type="entry name" value="Znf_MIZ"/>
</dbReference>
<keyword evidence="8" id="KW-1185">Reference proteome</keyword>
<evidence type="ECO:0000256" key="1">
    <source>
        <dbReference type="ARBA" id="ARBA00022723"/>
    </source>
</evidence>
<feature type="compositionally biased region" description="Acidic residues" evidence="5">
    <location>
        <begin position="415"/>
        <end position="430"/>
    </location>
</feature>